<organism evidence="2 3">
    <name type="scientific">Papaver somniferum</name>
    <name type="common">Opium poppy</name>
    <dbReference type="NCBI Taxonomy" id="3469"/>
    <lineage>
        <taxon>Eukaryota</taxon>
        <taxon>Viridiplantae</taxon>
        <taxon>Streptophyta</taxon>
        <taxon>Embryophyta</taxon>
        <taxon>Tracheophyta</taxon>
        <taxon>Spermatophyta</taxon>
        <taxon>Magnoliopsida</taxon>
        <taxon>Ranunculales</taxon>
        <taxon>Papaveraceae</taxon>
        <taxon>Papaveroideae</taxon>
        <taxon>Papaver</taxon>
    </lineage>
</organism>
<dbReference type="PANTHER" id="PTHR13162:SF8">
    <property type="entry name" value="CCR4-NOT TRANSCRIPTION COMPLEX SUBUNIT 1"/>
    <property type="match status" value="1"/>
</dbReference>
<proteinExistence type="predicted"/>
<dbReference type="GO" id="GO:0000288">
    <property type="term" value="P:nuclear-transcribed mRNA catabolic process, deadenylation-dependent decay"/>
    <property type="evidence" value="ECO:0007669"/>
    <property type="project" value="TreeGrafter"/>
</dbReference>
<evidence type="ECO:0000313" key="2">
    <source>
        <dbReference type="EMBL" id="RZC63635.1"/>
    </source>
</evidence>
<dbReference type="Proteomes" id="UP000316621">
    <property type="component" value="Chromosome 5"/>
</dbReference>
<dbReference type="InterPro" id="IPR040398">
    <property type="entry name" value="Not1"/>
</dbReference>
<dbReference type="AlphaFoldDB" id="A0A4Y7JV95"/>
<dbReference type="GO" id="GO:0030015">
    <property type="term" value="C:CCR4-NOT core complex"/>
    <property type="evidence" value="ECO:0007669"/>
    <property type="project" value="InterPro"/>
</dbReference>
<gene>
    <name evidence="2" type="ORF">C5167_025399</name>
</gene>
<dbReference type="GO" id="GO:0060090">
    <property type="term" value="F:molecular adaptor activity"/>
    <property type="evidence" value="ECO:0007669"/>
    <property type="project" value="TreeGrafter"/>
</dbReference>
<sequence>MGILGLLDEIYALPNLKMNLKFDIEILLKNLGVDMKDIKPTFLLKDCIGDLQEILTSPTKMSWPSNPK</sequence>
<dbReference type="EMBL" id="CM010719">
    <property type="protein sequence ID" value="RZC63635.1"/>
    <property type="molecule type" value="Genomic_DNA"/>
</dbReference>
<dbReference type="GO" id="GO:0000932">
    <property type="term" value="C:P-body"/>
    <property type="evidence" value="ECO:0007669"/>
    <property type="project" value="TreeGrafter"/>
</dbReference>
<dbReference type="Gene3D" id="1.25.40.180">
    <property type="match status" value="1"/>
</dbReference>
<keyword evidence="3" id="KW-1185">Reference proteome</keyword>
<feature type="domain" description="CCR4-NOT transcription complex subunit 1 CAF1-binding" evidence="1">
    <location>
        <begin position="1"/>
        <end position="46"/>
    </location>
</feature>
<dbReference type="STRING" id="3469.A0A4Y7JV95"/>
<reference evidence="2 3" key="1">
    <citation type="journal article" date="2018" name="Science">
        <title>The opium poppy genome and morphinan production.</title>
        <authorList>
            <person name="Guo L."/>
            <person name="Winzer T."/>
            <person name="Yang X."/>
            <person name="Li Y."/>
            <person name="Ning Z."/>
            <person name="He Z."/>
            <person name="Teodor R."/>
            <person name="Lu Y."/>
            <person name="Bowser T.A."/>
            <person name="Graham I.A."/>
            <person name="Ye K."/>
        </authorList>
    </citation>
    <scope>NUCLEOTIDE SEQUENCE [LARGE SCALE GENOMIC DNA]</scope>
    <source>
        <strain evidence="3">cv. HN1</strain>
        <tissue evidence="2">Leaves</tissue>
    </source>
</reference>
<dbReference type="Pfam" id="PF16415">
    <property type="entry name" value="CNOT1_CAF1_bind"/>
    <property type="match status" value="1"/>
</dbReference>
<protein>
    <recommendedName>
        <fullName evidence="1">CCR4-NOT transcription complex subunit 1 CAF1-binding domain-containing protein</fullName>
    </recommendedName>
</protein>
<evidence type="ECO:0000313" key="3">
    <source>
        <dbReference type="Proteomes" id="UP000316621"/>
    </source>
</evidence>
<evidence type="ECO:0000259" key="1">
    <source>
        <dbReference type="Pfam" id="PF16415"/>
    </source>
</evidence>
<name>A0A4Y7JV95_PAPSO</name>
<dbReference type="GO" id="GO:0017148">
    <property type="term" value="P:negative regulation of translation"/>
    <property type="evidence" value="ECO:0007669"/>
    <property type="project" value="InterPro"/>
</dbReference>
<dbReference type="PANTHER" id="PTHR13162">
    <property type="entry name" value="CCR4-NOT TRANSCRIPTION COMPLEX"/>
    <property type="match status" value="1"/>
</dbReference>
<dbReference type="Gramene" id="RZC63635">
    <property type="protein sequence ID" value="RZC63635"/>
    <property type="gene ID" value="C5167_025399"/>
</dbReference>
<dbReference type="InterPro" id="IPR032191">
    <property type="entry name" value="CNOT1_CAF1_bind"/>
</dbReference>
<accession>A0A4Y7JV95</accession>